<comment type="caution">
    <text evidence="1">The sequence shown here is derived from an EMBL/GenBank/DDBJ whole genome shotgun (WGS) entry which is preliminary data.</text>
</comment>
<proteinExistence type="predicted"/>
<organism evidence="1 2">
    <name type="scientific">Myxococcus fulvus</name>
    <dbReference type="NCBI Taxonomy" id="33"/>
    <lineage>
        <taxon>Bacteria</taxon>
        <taxon>Pseudomonadati</taxon>
        <taxon>Myxococcota</taxon>
        <taxon>Myxococcia</taxon>
        <taxon>Myxococcales</taxon>
        <taxon>Cystobacterineae</taxon>
        <taxon>Myxococcaceae</taxon>
        <taxon>Myxococcus</taxon>
    </lineage>
</organism>
<gene>
    <name evidence="1" type="ORF">SAMN05443572_1041</name>
</gene>
<accession>A0ABY1CDC0</accession>
<name>A0ABY1CDC0_MYXFU</name>
<keyword evidence="2" id="KW-1185">Reference proteome</keyword>
<dbReference type="EMBL" id="FOIB01000004">
    <property type="protein sequence ID" value="SET94679.1"/>
    <property type="molecule type" value="Genomic_DNA"/>
</dbReference>
<reference evidence="1 2" key="1">
    <citation type="submission" date="2016-10" db="EMBL/GenBank/DDBJ databases">
        <authorList>
            <person name="Varghese N."/>
            <person name="Submissions S."/>
        </authorList>
    </citation>
    <scope>NUCLEOTIDE SEQUENCE [LARGE SCALE GENOMIC DNA]</scope>
    <source>
        <strain evidence="1 2">DSM 16525</strain>
    </source>
</reference>
<dbReference type="Proteomes" id="UP000183760">
    <property type="component" value="Unassembled WGS sequence"/>
</dbReference>
<protein>
    <submittedName>
        <fullName evidence="1">Uncharacterized protein</fullName>
    </submittedName>
</protein>
<evidence type="ECO:0000313" key="1">
    <source>
        <dbReference type="EMBL" id="SET94679.1"/>
    </source>
</evidence>
<sequence>MTLLAGGTSTISREVSQELLGRRTTHNVLFDELTELLRARGSAISAPGPTPCFFRSALSGTRLIAVISRTEPGSHNE</sequence>
<evidence type="ECO:0000313" key="2">
    <source>
        <dbReference type="Proteomes" id="UP000183760"/>
    </source>
</evidence>